<dbReference type="CDD" id="cd00609">
    <property type="entry name" value="AAT_like"/>
    <property type="match status" value="1"/>
</dbReference>
<dbReference type="InterPro" id="IPR036388">
    <property type="entry name" value="WH-like_DNA-bd_sf"/>
</dbReference>
<gene>
    <name evidence="6" type="ORF">D4A81_07920</name>
</gene>
<dbReference type="InterPro" id="IPR036390">
    <property type="entry name" value="WH_DNA-bd_sf"/>
</dbReference>
<dbReference type="PROSITE" id="PS50949">
    <property type="entry name" value="HTH_GNTR"/>
    <property type="match status" value="1"/>
</dbReference>
<keyword evidence="7" id="KW-1185">Reference proteome</keyword>
<dbReference type="RefSeq" id="WP_111524726.1">
    <property type="nucleotide sequence ID" value="NZ_CP032364.1"/>
</dbReference>
<dbReference type="PANTHER" id="PTHR46577">
    <property type="entry name" value="HTH-TYPE TRANSCRIPTIONAL REGULATORY PROTEIN GABR"/>
    <property type="match status" value="1"/>
</dbReference>
<dbReference type="SUPFAM" id="SSF53383">
    <property type="entry name" value="PLP-dependent transferases"/>
    <property type="match status" value="1"/>
</dbReference>
<keyword evidence="3" id="KW-0805">Transcription regulation</keyword>
<evidence type="ECO:0000256" key="1">
    <source>
        <dbReference type="ARBA" id="ARBA00005384"/>
    </source>
</evidence>
<keyword evidence="6" id="KW-0808">Transferase</keyword>
<dbReference type="GO" id="GO:0008483">
    <property type="term" value="F:transaminase activity"/>
    <property type="evidence" value="ECO:0007669"/>
    <property type="project" value="UniProtKB-KW"/>
</dbReference>
<dbReference type="CDD" id="cd07377">
    <property type="entry name" value="WHTH_GntR"/>
    <property type="match status" value="1"/>
</dbReference>
<evidence type="ECO:0000256" key="3">
    <source>
        <dbReference type="ARBA" id="ARBA00023015"/>
    </source>
</evidence>
<dbReference type="SMART" id="SM00345">
    <property type="entry name" value="HTH_GNTR"/>
    <property type="match status" value="1"/>
</dbReference>
<dbReference type="Gene3D" id="3.40.640.10">
    <property type="entry name" value="Type I PLP-dependent aspartate aminotransferase-like (Major domain)"/>
    <property type="match status" value="1"/>
</dbReference>
<keyword evidence="4" id="KW-0238">DNA-binding</keyword>
<keyword evidence="5" id="KW-0804">Transcription</keyword>
<accession>A0A385Q2P8</accession>
<dbReference type="GO" id="GO:0003700">
    <property type="term" value="F:DNA-binding transcription factor activity"/>
    <property type="evidence" value="ECO:0007669"/>
    <property type="project" value="InterPro"/>
</dbReference>
<dbReference type="EMBL" id="CP032364">
    <property type="protein sequence ID" value="AYA99867.1"/>
    <property type="molecule type" value="Genomic_DNA"/>
</dbReference>
<reference evidence="6 7" key="1">
    <citation type="submission" date="2018-09" db="EMBL/GenBank/DDBJ databases">
        <title>Genome sequencing of Lachnoanaerobaculum umeaense DSM 23576.</title>
        <authorList>
            <person name="Kook J.-K."/>
            <person name="Park S.-N."/>
            <person name="Lim Y.K."/>
        </authorList>
    </citation>
    <scope>NUCLEOTIDE SEQUENCE [LARGE SCALE GENOMIC DNA]</scope>
    <source>
        <strain evidence="7">DSM 23576 \ CCUG 58757</strain>
    </source>
</reference>
<dbReference type="OrthoDB" id="9808770at2"/>
<dbReference type="InterPro" id="IPR015421">
    <property type="entry name" value="PyrdxlP-dep_Trfase_major"/>
</dbReference>
<evidence type="ECO:0000256" key="2">
    <source>
        <dbReference type="ARBA" id="ARBA00022898"/>
    </source>
</evidence>
<evidence type="ECO:0000256" key="4">
    <source>
        <dbReference type="ARBA" id="ARBA00023125"/>
    </source>
</evidence>
<dbReference type="PANTHER" id="PTHR46577:SF1">
    <property type="entry name" value="HTH-TYPE TRANSCRIPTIONAL REGULATORY PROTEIN GABR"/>
    <property type="match status" value="1"/>
</dbReference>
<comment type="similarity">
    <text evidence="1">In the C-terminal section; belongs to the class-I pyridoxal-phosphate-dependent aminotransferase family.</text>
</comment>
<protein>
    <submittedName>
        <fullName evidence="6">PLP-dependent aminotransferase family protein</fullName>
    </submittedName>
</protein>
<dbReference type="Proteomes" id="UP000265562">
    <property type="component" value="Chromosome"/>
</dbReference>
<sequence length="458" mass="52880">MELLIDLNSDCPIYEQIYEFIKNEIKNAHILPDTKLPSTRSLAQSLKVSRTTVVNAYEQLLAEGYLKSRAGSGYIVNRLDVLNIERKEYKRELKKEKNVYESLDIDFSPTKIDSKSFPYASWRSIARKVFSSEKEDVFIAGDKQGEYGLRIQISDYLRTARRVICSPNNIIVGAGSEYLIMLLGLLLGHRHIALENPGYIKAKAIFKSMFWNIWSIDMDDEGMDINILDSTNADICYLMPANQYPTGVIMPINRRRELISWCYRGKDRYIIEDDYDSEFRFVGKPIPAMQGLDPEKIIYLGTFSKSIAPAIRVGYMVLPEKLMEEYEKKLNFLSCTVPRSDQDILEIFIREGYFERHLNRMRTNYRIKRDTLIAEIKEKISKAKVFENNSGLHILLTLEDLTEDEIINYGEMSGIRLYPISIFYSGKNKRKSTVLLGFASLTVDEIKKGILSFSNKLK</sequence>
<keyword evidence="6" id="KW-0032">Aminotransferase</keyword>
<evidence type="ECO:0000313" key="7">
    <source>
        <dbReference type="Proteomes" id="UP000265562"/>
    </source>
</evidence>
<keyword evidence="2" id="KW-0663">Pyridoxal phosphate</keyword>
<name>A0A385Q2P8_9FIRM</name>
<evidence type="ECO:0000313" key="6">
    <source>
        <dbReference type="EMBL" id="AYA99867.1"/>
    </source>
</evidence>
<dbReference type="PRINTS" id="PR00035">
    <property type="entry name" value="HTHGNTR"/>
</dbReference>
<proteinExistence type="inferred from homology"/>
<dbReference type="KEGG" id="lua:D4A81_07920"/>
<dbReference type="GO" id="GO:0003677">
    <property type="term" value="F:DNA binding"/>
    <property type="evidence" value="ECO:0007669"/>
    <property type="project" value="UniProtKB-KW"/>
</dbReference>
<dbReference type="SUPFAM" id="SSF46785">
    <property type="entry name" value="Winged helix' DNA-binding domain"/>
    <property type="match status" value="1"/>
</dbReference>
<organism evidence="6 7">
    <name type="scientific">Lachnoanaerobaculum umeaense</name>
    <dbReference type="NCBI Taxonomy" id="617123"/>
    <lineage>
        <taxon>Bacteria</taxon>
        <taxon>Bacillati</taxon>
        <taxon>Bacillota</taxon>
        <taxon>Clostridia</taxon>
        <taxon>Lachnospirales</taxon>
        <taxon>Lachnospiraceae</taxon>
        <taxon>Lachnoanaerobaculum</taxon>
    </lineage>
</organism>
<evidence type="ECO:0000256" key="5">
    <source>
        <dbReference type="ARBA" id="ARBA00023163"/>
    </source>
</evidence>
<dbReference type="InterPro" id="IPR015424">
    <property type="entry name" value="PyrdxlP-dep_Trfase"/>
</dbReference>
<dbReference type="InterPro" id="IPR051446">
    <property type="entry name" value="HTH_trans_reg/aminotransferase"/>
</dbReference>
<dbReference type="Pfam" id="PF00392">
    <property type="entry name" value="GntR"/>
    <property type="match status" value="1"/>
</dbReference>
<dbReference type="InterPro" id="IPR000524">
    <property type="entry name" value="Tscrpt_reg_HTH_GntR"/>
</dbReference>
<dbReference type="AlphaFoldDB" id="A0A385Q2P8"/>
<dbReference type="Gene3D" id="1.10.10.10">
    <property type="entry name" value="Winged helix-like DNA-binding domain superfamily/Winged helix DNA-binding domain"/>
    <property type="match status" value="1"/>
</dbReference>